<comment type="subcellular location">
    <subcellularLocation>
        <location evidence="8">Mitochondrion</location>
    </subcellularLocation>
    <subcellularLocation>
        <location evidence="8">Mitochondrion inner membrane</location>
    </subcellularLocation>
</comment>
<comment type="subunit">
    <text evidence="8">F-type ATPases have 2 components, CF(1) - the catalytic core - and CF(0) - the membrane proton channel. In yeast, the dimeric form of ATP synthase consists of 17 polypeptides: alpha, beta, gamma, delta, epsilon, 4 (B), 5 (OSCP), 6 (A), 8, 9 (C), d, E (Tim11), f, g, h, i/j and k.</text>
</comment>
<evidence type="ECO:0000256" key="9">
    <source>
        <dbReference type="SAM" id="MobiDB-lite"/>
    </source>
</evidence>
<keyword evidence="7 8" id="KW-0472">Membrane</keyword>
<dbReference type="InterPro" id="IPR008688">
    <property type="entry name" value="ATP_synth_Bsub_B/MI25"/>
</dbReference>
<proteinExistence type="inferred from homology"/>
<dbReference type="AlphaFoldDB" id="A0A2V1AIV0"/>
<comment type="function">
    <text evidence="8">Subunit b, of the mitochondrial membrane ATP synthase complex (F(1)F(0) ATP synthase or Complex V) that produces ATP from ADP in the presence of a proton gradient across the membrane which is generated by electron transport complexes of the respiratory chain. ATP synthase complex consist of a soluble F(1) head domain - the catalytic core - and a membrane F(1) domain - the membrane proton channel. These two domains are linked by a central stalk rotating inside the F(1) region and a stationary peripheral stalk. During catalysis, ATP synthesis in the catalytic domain of F(1) is coupled via a rotary mechanism of the central stalk subunits to proton translocation. In vivo, can only synthesize ATP although its ATP hydrolase activity can be activated artificially in vitro. Part of the complex F(0) domain. Part of the complex F(0) domain and the peripheric stalk, which acts as a stator to hold the catalytic alpha(3)beta(3) subcomplex and subunit a/ATP6 static relative to the rotary elements.</text>
</comment>
<dbReference type="GO" id="GO:0005743">
    <property type="term" value="C:mitochondrial inner membrane"/>
    <property type="evidence" value="ECO:0007669"/>
    <property type="project" value="UniProtKB-SubCell"/>
</dbReference>
<dbReference type="RefSeq" id="XP_025338940.1">
    <property type="nucleotide sequence ID" value="XM_025479467.1"/>
</dbReference>
<feature type="region of interest" description="Disordered" evidence="9">
    <location>
        <begin position="1"/>
        <end position="74"/>
    </location>
</feature>
<sequence>MSDRVARLAELRRQRNGQPSDDVKASSGNSAVPEIGHQSIGSATETLSAPHDGTQEPQHETSDDAMEEDNGYNSDLKRDIAPLLAKAERKTDAALNRLILKRYQETQQQAAQAQEIRNTPLKLILTNRIGIRCLSTPVEPKEKANSIVDALPGNNLISKTGILATSAAAAVYGISNELVVLHDETILVVTFSTFVALCAKFVAPLYTEWADGEIKKVNDLLNESKNKHVSAVKGRIDSVSQLKEVVNTTKSLFDISRETAKLEAETFELKQKLAVAHEAKATLDSWVRFEQQQRQLEQEQLLKSVLDKVNKEVENPKFQDKVLAEAVAEVEKVFAKA</sequence>
<keyword evidence="11" id="KW-1185">Reference proteome</keyword>
<evidence type="ECO:0000313" key="11">
    <source>
        <dbReference type="Proteomes" id="UP000244406"/>
    </source>
</evidence>
<comment type="similarity">
    <text evidence="8">Belongs to the eukaryotic ATPase B chain family.</text>
</comment>
<evidence type="ECO:0000256" key="6">
    <source>
        <dbReference type="ARBA" id="ARBA00023128"/>
    </source>
</evidence>
<dbReference type="VEuPathDB" id="FungiDB:CXQ87_000910"/>
<dbReference type="GO" id="GO:0045259">
    <property type="term" value="C:proton-transporting ATP synthase complex"/>
    <property type="evidence" value="ECO:0007669"/>
    <property type="project" value="UniProtKB-KW"/>
</dbReference>
<dbReference type="FunFam" id="1.20.5.2210:FF:000002">
    <property type="entry name" value="ATP synthase subunit 4 mitochondrial"/>
    <property type="match status" value="1"/>
</dbReference>
<dbReference type="SUPFAM" id="SSF161060">
    <property type="entry name" value="ATP synthase B chain-like"/>
    <property type="match status" value="1"/>
</dbReference>
<reference evidence="10 11" key="1">
    <citation type="submission" date="2017-12" db="EMBL/GenBank/DDBJ databases">
        <title>Genome Sequence of the Amphotericin B-resistant Candida duobushaemulonii strain, B09383.</title>
        <authorList>
            <person name="Chow N.A."/>
            <person name="Gade L."/>
            <person name="Batra D."/>
            <person name="Rowe L.A."/>
            <person name="Loparev V.N."/>
            <person name="Litvintseva A.P."/>
        </authorList>
    </citation>
    <scope>NUCLEOTIDE SEQUENCE [LARGE SCALE GENOMIC DNA]</scope>
    <source>
        <strain evidence="10 11">B09383</strain>
    </source>
</reference>
<evidence type="ECO:0000313" key="10">
    <source>
        <dbReference type="EMBL" id="PVH18000.1"/>
    </source>
</evidence>
<dbReference type="EMBL" id="PKFP01000008">
    <property type="protein sequence ID" value="PVH18000.1"/>
    <property type="molecule type" value="Genomic_DNA"/>
</dbReference>
<accession>A0A2V1AIV0</accession>
<name>A0A2V1AIV0_9ASCO</name>
<organism evidence="10 11">
    <name type="scientific">Candidozyma duobushaemuli</name>
    <dbReference type="NCBI Taxonomy" id="1231522"/>
    <lineage>
        <taxon>Eukaryota</taxon>
        <taxon>Fungi</taxon>
        <taxon>Dikarya</taxon>
        <taxon>Ascomycota</taxon>
        <taxon>Saccharomycotina</taxon>
        <taxon>Pichiomycetes</taxon>
        <taxon>Metschnikowiaceae</taxon>
        <taxon>Candidozyma</taxon>
    </lineage>
</organism>
<keyword evidence="6 8" id="KW-0496">Mitochondrion</keyword>
<evidence type="ECO:0000256" key="7">
    <source>
        <dbReference type="ARBA" id="ARBA00023136"/>
    </source>
</evidence>
<dbReference type="Gene3D" id="1.20.5.2210">
    <property type="match status" value="1"/>
</dbReference>
<dbReference type="PANTHER" id="PTHR12733:SF3">
    <property type="entry name" value="ATP SYNTHASE F(0) COMPLEX SUBUNIT B1, MITOCHONDRIAL"/>
    <property type="match status" value="1"/>
</dbReference>
<keyword evidence="1 8" id="KW-0813">Transport</keyword>
<dbReference type="InterPro" id="IPR013837">
    <property type="entry name" value="ATP_synth_F0_suB"/>
</dbReference>
<dbReference type="Proteomes" id="UP000244406">
    <property type="component" value="Unassembled WGS sequence"/>
</dbReference>
<evidence type="ECO:0000256" key="3">
    <source>
        <dbReference type="ARBA" id="ARBA00022781"/>
    </source>
</evidence>
<dbReference type="PANTHER" id="PTHR12733">
    <property type="entry name" value="MITOCHONDRIAL ATP SYNTHASE B CHAIN"/>
    <property type="match status" value="1"/>
</dbReference>
<evidence type="ECO:0000256" key="5">
    <source>
        <dbReference type="ARBA" id="ARBA00023065"/>
    </source>
</evidence>
<dbReference type="GeneID" id="37000911"/>
<dbReference type="GO" id="GO:0046933">
    <property type="term" value="F:proton-transporting ATP synthase activity, rotational mechanism"/>
    <property type="evidence" value="ECO:0007669"/>
    <property type="project" value="TreeGrafter"/>
</dbReference>
<evidence type="ECO:0000256" key="8">
    <source>
        <dbReference type="RuleBase" id="RU368017"/>
    </source>
</evidence>
<feature type="compositionally biased region" description="Basic and acidic residues" evidence="9">
    <location>
        <begin position="53"/>
        <end position="62"/>
    </location>
</feature>
<feature type="compositionally biased region" description="Basic and acidic residues" evidence="9">
    <location>
        <begin position="1"/>
        <end position="13"/>
    </location>
</feature>
<keyword evidence="3 8" id="KW-0375">Hydrogen ion transport</keyword>
<evidence type="ECO:0000256" key="1">
    <source>
        <dbReference type="ARBA" id="ARBA00022448"/>
    </source>
</evidence>
<gene>
    <name evidence="10" type="ORF">CXQ87_000910</name>
</gene>
<evidence type="ECO:0000256" key="4">
    <source>
        <dbReference type="ARBA" id="ARBA00022792"/>
    </source>
</evidence>
<comment type="caution">
    <text evidence="10">The sequence shown here is derived from an EMBL/GenBank/DDBJ whole genome shotgun (WGS) entry which is preliminary data.</text>
</comment>
<keyword evidence="5 8" id="KW-0406">Ion transport</keyword>
<keyword evidence="2 8" id="KW-0138">CF(0)</keyword>
<keyword evidence="4 8" id="KW-0999">Mitochondrion inner membrane</keyword>
<protein>
    <recommendedName>
        <fullName evidence="8">ATP synthase subunit 4</fullName>
    </recommendedName>
</protein>
<dbReference type="Pfam" id="PF05405">
    <property type="entry name" value="Mt_ATP-synt_B"/>
    <property type="match status" value="1"/>
</dbReference>
<evidence type="ECO:0000256" key="2">
    <source>
        <dbReference type="ARBA" id="ARBA00022547"/>
    </source>
</evidence>